<dbReference type="EMBL" id="JAAALK010000282">
    <property type="protein sequence ID" value="KAG8080829.1"/>
    <property type="molecule type" value="Genomic_DNA"/>
</dbReference>
<proteinExistence type="predicted"/>
<gene>
    <name evidence="2" type="ORF">GUJ93_ZPchr0007g5537</name>
</gene>
<reference evidence="2" key="1">
    <citation type="journal article" date="2021" name="bioRxiv">
        <title>Whole Genome Assembly and Annotation of Northern Wild Rice, Zizania palustris L., Supports a Whole Genome Duplication in the Zizania Genus.</title>
        <authorList>
            <person name="Haas M."/>
            <person name="Kono T."/>
            <person name="Macchietto M."/>
            <person name="Millas R."/>
            <person name="McGilp L."/>
            <person name="Shao M."/>
            <person name="Duquette J."/>
            <person name="Hirsch C.N."/>
            <person name="Kimball J."/>
        </authorList>
    </citation>
    <scope>NUCLEOTIDE SEQUENCE</scope>
    <source>
        <tissue evidence="2">Fresh leaf tissue</tissue>
    </source>
</reference>
<evidence type="ECO:0000313" key="2">
    <source>
        <dbReference type="EMBL" id="KAG8080829.1"/>
    </source>
</evidence>
<keyword evidence="3" id="KW-1185">Reference proteome</keyword>
<comment type="caution">
    <text evidence="2">The sequence shown here is derived from an EMBL/GenBank/DDBJ whole genome shotgun (WGS) entry which is preliminary data.</text>
</comment>
<dbReference type="Proteomes" id="UP000729402">
    <property type="component" value="Unassembled WGS sequence"/>
</dbReference>
<sequence>MPVGLAPDRPDATSAGPPAIASIATTTRTRFRAPAGLGSLCQDAASERSPANTRRRPGRRHPGLRLGEDKPVCPFGFEVFTACPLAADATSLLAADSPLPARRRFFACPLVVDSPPSLSTVLPSCPT</sequence>
<evidence type="ECO:0000313" key="3">
    <source>
        <dbReference type="Proteomes" id="UP000729402"/>
    </source>
</evidence>
<evidence type="ECO:0000256" key="1">
    <source>
        <dbReference type="SAM" id="MobiDB-lite"/>
    </source>
</evidence>
<organism evidence="2 3">
    <name type="scientific">Zizania palustris</name>
    <name type="common">Northern wild rice</name>
    <dbReference type="NCBI Taxonomy" id="103762"/>
    <lineage>
        <taxon>Eukaryota</taxon>
        <taxon>Viridiplantae</taxon>
        <taxon>Streptophyta</taxon>
        <taxon>Embryophyta</taxon>
        <taxon>Tracheophyta</taxon>
        <taxon>Spermatophyta</taxon>
        <taxon>Magnoliopsida</taxon>
        <taxon>Liliopsida</taxon>
        <taxon>Poales</taxon>
        <taxon>Poaceae</taxon>
        <taxon>BOP clade</taxon>
        <taxon>Oryzoideae</taxon>
        <taxon>Oryzeae</taxon>
        <taxon>Zizaniinae</taxon>
        <taxon>Zizania</taxon>
    </lineage>
</organism>
<name>A0A8J5TG81_ZIZPA</name>
<protein>
    <submittedName>
        <fullName evidence="2">Uncharacterized protein</fullName>
    </submittedName>
</protein>
<dbReference type="AlphaFoldDB" id="A0A8J5TG81"/>
<accession>A0A8J5TG81</accession>
<reference evidence="2" key="2">
    <citation type="submission" date="2021-02" db="EMBL/GenBank/DDBJ databases">
        <authorList>
            <person name="Kimball J.A."/>
            <person name="Haas M.W."/>
            <person name="Macchietto M."/>
            <person name="Kono T."/>
            <person name="Duquette J."/>
            <person name="Shao M."/>
        </authorList>
    </citation>
    <scope>NUCLEOTIDE SEQUENCE</scope>
    <source>
        <tissue evidence="2">Fresh leaf tissue</tissue>
    </source>
</reference>
<feature type="compositionally biased region" description="Basic residues" evidence="1">
    <location>
        <begin position="53"/>
        <end position="63"/>
    </location>
</feature>
<feature type="region of interest" description="Disordered" evidence="1">
    <location>
        <begin position="37"/>
        <end position="67"/>
    </location>
</feature>